<protein>
    <recommendedName>
        <fullName evidence="9">Olfactory receptor</fullName>
    </recommendedName>
</protein>
<dbReference type="Proteomes" id="UP000472272">
    <property type="component" value="Chromosome 1"/>
</dbReference>
<evidence type="ECO:0000313" key="11">
    <source>
        <dbReference type="Ensembl" id="ENSPMRP00000015562.1"/>
    </source>
</evidence>
<evidence type="ECO:0000256" key="2">
    <source>
        <dbReference type="ARBA" id="ARBA00022692"/>
    </source>
</evidence>
<feature type="transmembrane region" description="Helical" evidence="9">
    <location>
        <begin position="242"/>
        <end position="264"/>
    </location>
</feature>
<dbReference type="FunFam" id="1.20.1070.10:FF:000003">
    <property type="entry name" value="Olfactory receptor"/>
    <property type="match status" value="1"/>
</dbReference>
<evidence type="ECO:0000256" key="1">
    <source>
        <dbReference type="ARBA" id="ARBA00004141"/>
    </source>
</evidence>
<dbReference type="PRINTS" id="PR00245">
    <property type="entry name" value="OLFACTORYR"/>
</dbReference>
<dbReference type="InterPro" id="IPR017452">
    <property type="entry name" value="GPCR_Rhodpsn_7TM"/>
</dbReference>
<feature type="transmembrane region" description="Helical" evidence="9">
    <location>
        <begin position="67"/>
        <end position="85"/>
    </location>
</feature>
<feature type="transmembrane region" description="Helical" evidence="9">
    <location>
        <begin position="276"/>
        <end position="296"/>
    </location>
</feature>
<name>A0A670IWL7_PODMU</name>
<feature type="transmembrane region" description="Helical" evidence="9">
    <location>
        <begin position="105"/>
        <end position="127"/>
    </location>
</feature>
<reference evidence="11" key="3">
    <citation type="submission" date="2025-09" db="UniProtKB">
        <authorList>
            <consortium name="Ensembl"/>
        </authorList>
    </citation>
    <scope>IDENTIFICATION</scope>
</reference>
<sequence length="329" mass="37218">TSLMKLSYESGNCTVVTEFILLGFSEGPELQLPLFMVFLVIYIITLMGNLGMIMLIRVNTRLHTPMYFFLCNLSAVDICYSSVITPRMLMNLLAQSKMISFNACFAQLYFFVAWVCTECFLLANMAYDRYMAICSPLLYSAAMSQRVCILLVAGSCFIGFTNAMVTVCFLSRLPFCGSNIIRHFFCDTPPLLTLSSDMNEIILFAFCIFNGLFITLEICISYIYIVSAILKIRSSEGRRKAFSTCASHLAVVIMFFGTAVFMYMRPSSDSSPDEDRIVSVFYTVVNPMLNPLIYSLRNKEVKDALKRVLNRKNVFFSLQKDKNALKTTA</sequence>
<feature type="domain" description="G-protein coupled receptors family 1 profile" evidence="10">
    <location>
        <begin position="48"/>
        <end position="294"/>
    </location>
</feature>
<accession>A0A670IWL7</accession>
<dbReference type="SUPFAM" id="SSF81321">
    <property type="entry name" value="Family A G protein-coupled receptor-like"/>
    <property type="match status" value="1"/>
</dbReference>
<dbReference type="GO" id="GO:0004930">
    <property type="term" value="F:G protein-coupled receptor activity"/>
    <property type="evidence" value="ECO:0007669"/>
    <property type="project" value="UniProtKB-KW"/>
</dbReference>
<dbReference type="GO" id="GO:0004984">
    <property type="term" value="F:olfactory receptor activity"/>
    <property type="evidence" value="ECO:0007669"/>
    <property type="project" value="InterPro"/>
</dbReference>
<dbReference type="PRINTS" id="PR00237">
    <property type="entry name" value="GPCRRHODOPSN"/>
</dbReference>
<reference evidence="11 12" key="1">
    <citation type="journal article" date="2019" name="Proc. Natl. Acad. Sci. U.S.A.">
        <title>Regulatory changes in pterin and carotenoid genes underlie balanced color polymorphisms in the wall lizard.</title>
        <authorList>
            <person name="Andrade P."/>
            <person name="Pinho C."/>
            <person name="Perez I de Lanuza G."/>
            <person name="Afonso S."/>
            <person name="Brejcha J."/>
            <person name="Rubin C.J."/>
            <person name="Wallerman O."/>
            <person name="Pereira P."/>
            <person name="Sabatino S.J."/>
            <person name="Bellati A."/>
            <person name="Pellitteri-Rosa D."/>
            <person name="Bosakova Z."/>
            <person name="Bunikis I."/>
            <person name="Carretero M.A."/>
            <person name="Feiner N."/>
            <person name="Marsik P."/>
            <person name="Pauperio F."/>
            <person name="Salvi D."/>
            <person name="Soler L."/>
            <person name="While G.M."/>
            <person name="Uller T."/>
            <person name="Font E."/>
            <person name="Andersson L."/>
            <person name="Carneiro M."/>
        </authorList>
    </citation>
    <scope>NUCLEOTIDE SEQUENCE</scope>
</reference>
<keyword evidence="6 8" id="KW-0675">Receptor</keyword>
<keyword evidence="4 8" id="KW-0297">G-protein coupled receptor</keyword>
<evidence type="ECO:0000256" key="7">
    <source>
        <dbReference type="ARBA" id="ARBA00023224"/>
    </source>
</evidence>
<evidence type="ECO:0000256" key="8">
    <source>
        <dbReference type="RuleBase" id="RU000688"/>
    </source>
</evidence>
<dbReference type="InterPro" id="IPR000725">
    <property type="entry name" value="Olfact_rcpt"/>
</dbReference>
<evidence type="ECO:0000259" key="10">
    <source>
        <dbReference type="PROSITE" id="PS50262"/>
    </source>
</evidence>
<organism evidence="11 12">
    <name type="scientific">Podarcis muralis</name>
    <name type="common">Wall lizard</name>
    <name type="synonym">Lacerta muralis</name>
    <dbReference type="NCBI Taxonomy" id="64176"/>
    <lineage>
        <taxon>Eukaryota</taxon>
        <taxon>Metazoa</taxon>
        <taxon>Chordata</taxon>
        <taxon>Craniata</taxon>
        <taxon>Vertebrata</taxon>
        <taxon>Euteleostomi</taxon>
        <taxon>Lepidosauria</taxon>
        <taxon>Squamata</taxon>
        <taxon>Bifurcata</taxon>
        <taxon>Unidentata</taxon>
        <taxon>Episquamata</taxon>
        <taxon>Laterata</taxon>
        <taxon>Lacertibaenia</taxon>
        <taxon>Lacertidae</taxon>
        <taxon>Podarcis</taxon>
    </lineage>
</organism>
<keyword evidence="9" id="KW-1003">Cell membrane</keyword>
<evidence type="ECO:0000256" key="9">
    <source>
        <dbReference type="RuleBase" id="RU363047"/>
    </source>
</evidence>
<feature type="transmembrane region" description="Helical" evidence="9">
    <location>
        <begin position="32"/>
        <end position="55"/>
    </location>
</feature>
<keyword evidence="7 8" id="KW-0807">Transducer</keyword>
<feature type="transmembrane region" description="Helical" evidence="9">
    <location>
        <begin position="147"/>
        <end position="165"/>
    </location>
</feature>
<evidence type="ECO:0000256" key="3">
    <source>
        <dbReference type="ARBA" id="ARBA00022989"/>
    </source>
</evidence>
<dbReference type="PROSITE" id="PS00237">
    <property type="entry name" value="G_PROTEIN_RECEP_F1_1"/>
    <property type="match status" value="1"/>
</dbReference>
<dbReference type="PROSITE" id="PS50262">
    <property type="entry name" value="G_PROTEIN_RECEP_F1_2"/>
    <property type="match status" value="1"/>
</dbReference>
<evidence type="ECO:0000256" key="6">
    <source>
        <dbReference type="ARBA" id="ARBA00023170"/>
    </source>
</evidence>
<feature type="transmembrane region" description="Helical" evidence="9">
    <location>
        <begin position="201"/>
        <end position="230"/>
    </location>
</feature>
<dbReference type="Ensembl" id="ENSPMRT00000016620.1">
    <property type="protein sequence ID" value="ENSPMRP00000015562.1"/>
    <property type="gene ID" value="ENSPMRG00000010365.1"/>
</dbReference>
<keyword evidence="2 8" id="KW-0812">Transmembrane</keyword>
<evidence type="ECO:0000256" key="4">
    <source>
        <dbReference type="ARBA" id="ARBA00023040"/>
    </source>
</evidence>
<keyword evidence="9" id="KW-0716">Sensory transduction</keyword>
<dbReference type="Gene3D" id="1.20.1070.10">
    <property type="entry name" value="Rhodopsin 7-helix transmembrane proteins"/>
    <property type="match status" value="1"/>
</dbReference>
<evidence type="ECO:0000256" key="5">
    <source>
        <dbReference type="ARBA" id="ARBA00023136"/>
    </source>
</evidence>
<evidence type="ECO:0000313" key="12">
    <source>
        <dbReference type="Proteomes" id="UP000472272"/>
    </source>
</evidence>
<keyword evidence="3 9" id="KW-1133">Transmembrane helix</keyword>
<reference evidence="11" key="2">
    <citation type="submission" date="2025-08" db="UniProtKB">
        <authorList>
            <consortium name="Ensembl"/>
        </authorList>
    </citation>
    <scope>IDENTIFICATION</scope>
</reference>
<comment type="subcellular location">
    <subcellularLocation>
        <location evidence="9">Cell membrane</location>
        <topology evidence="9">Multi-pass membrane protein</topology>
    </subcellularLocation>
    <subcellularLocation>
        <location evidence="1">Membrane</location>
        <topology evidence="1">Multi-pass membrane protein</topology>
    </subcellularLocation>
</comment>
<proteinExistence type="inferred from homology"/>
<dbReference type="Pfam" id="PF13853">
    <property type="entry name" value="7tm_4"/>
    <property type="match status" value="1"/>
</dbReference>
<keyword evidence="12" id="KW-1185">Reference proteome</keyword>
<keyword evidence="5 9" id="KW-0472">Membrane</keyword>
<dbReference type="PANTHER" id="PTHR48018">
    <property type="entry name" value="OLFACTORY RECEPTOR"/>
    <property type="match status" value="1"/>
</dbReference>
<keyword evidence="9" id="KW-0552">Olfaction</keyword>
<dbReference type="GO" id="GO:0005886">
    <property type="term" value="C:plasma membrane"/>
    <property type="evidence" value="ECO:0007669"/>
    <property type="project" value="UniProtKB-SubCell"/>
</dbReference>
<dbReference type="GeneTree" id="ENSGT01140000282552"/>
<dbReference type="InterPro" id="IPR000276">
    <property type="entry name" value="GPCR_Rhodpsn"/>
</dbReference>
<dbReference type="AlphaFoldDB" id="A0A670IWL7"/>
<comment type="similarity">
    <text evidence="8">Belongs to the G-protein coupled receptor 1 family.</text>
</comment>